<keyword evidence="4" id="KW-1185">Reference proteome</keyword>
<comment type="caution">
    <text evidence="3">The sequence shown here is derived from an EMBL/GenBank/DDBJ whole genome shotgun (WGS) entry which is preliminary data.</text>
</comment>
<dbReference type="InterPro" id="IPR017972">
    <property type="entry name" value="Cyt_P450_CS"/>
</dbReference>
<name>A0ABV9CK30_9ACTN</name>
<dbReference type="InterPro" id="IPR001128">
    <property type="entry name" value="Cyt_P450"/>
</dbReference>
<sequence>MKDRAFPFAAGDPALPVAEYAELREKEPVARVTLPTGHRGWLVTRHEDVRAVCGDPRFSKELATAPDAPRLLPIARGSKSIVNLDPPAHTRLRRLVSAGFSRRRTEALRPRVTEIADELVSAMVAGGAPADAVAALALPLPITVICEMLGVPVADQERFRAWSDRLLTVPGPGEDAAPIAEAGMNLAVYLAGLIADKREHPGDDLLTTLVSAYEEGDRLSEEELITFGMTLLVAGYHTTTSAIAHSLLGLLSLPERYAELVARPELTERAVEELLRHSQIATGFGALRIATEDVELAGVRIPAGDPVIPLFTSANRDEKVFPDAATLDLSREDNPHLAFGAGAHYCLGAQLARVELQVLLERLVRSAPGLRLDDPDGEIEWLTATAFPRPLRLHVAW</sequence>
<keyword evidence="2" id="KW-0503">Monooxygenase</keyword>
<keyword evidence="2" id="KW-0408">Iron</keyword>
<dbReference type="PROSITE" id="PS00086">
    <property type="entry name" value="CYTOCHROME_P450"/>
    <property type="match status" value="1"/>
</dbReference>
<evidence type="ECO:0000256" key="2">
    <source>
        <dbReference type="RuleBase" id="RU000461"/>
    </source>
</evidence>
<dbReference type="EMBL" id="JBHSFP010000014">
    <property type="protein sequence ID" value="MFC4533197.1"/>
    <property type="molecule type" value="Genomic_DNA"/>
</dbReference>
<organism evidence="3 4">
    <name type="scientific">Sphaerisporangium dianthi</name>
    <dbReference type="NCBI Taxonomy" id="1436120"/>
    <lineage>
        <taxon>Bacteria</taxon>
        <taxon>Bacillati</taxon>
        <taxon>Actinomycetota</taxon>
        <taxon>Actinomycetes</taxon>
        <taxon>Streptosporangiales</taxon>
        <taxon>Streptosporangiaceae</taxon>
        <taxon>Sphaerisporangium</taxon>
    </lineage>
</organism>
<gene>
    <name evidence="3" type="ORF">ACFO60_20690</name>
</gene>
<dbReference type="PANTHER" id="PTHR46696">
    <property type="entry name" value="P450, PUTATIVE (EUROFUNG)-RELATED"/>
    <property type="match status" value="1"/>
</dbReference>
<evidence type="ECO:0000256" key="1">
    <source>
        <dbReference type="ARBA" id="ARBA00010617"/>
    </source>
</evidence>
<dbReference type="PANTHER" id="PTHR46696:SF1">
    <property type="entry name" value="CYTOCHROME P450 YJIB-RELATED"/>
    <property type="match status" value="1"/>
</dbReference>
<dbReference type="InterPro" id="IPR036396">
    <property type="entry name" value="Cyt_P450_sf"/>
</dbReference>
<protein>
    <submittedName>
        <fullName evidence="3">Cytochrome P450</fullName>
    </submittedName>
</protein>
<evidence type="ECO:0000313" key="4">
    <source>
        <dbReference type="Proteomes" id="UP001596004"/>
    </source>
</evidence>
<keyword evidence="2" id="KW-0560">Oxidoreductase</keyword>
<keyword evidence="2" id="KW-0479">Metal-binding</keyword>
<dbReference type="Gene3D" id="1.10.630.10">
    <property type="entry name" value="Cytochrome P450"/>
    <property type="match status" value="1"/>
</dbReference>
<dbReference type="PRINTS" id="PR00385">
    <property type="entry name" value="P450"/>
</dbReference>
<proteinExistence type="inferred from homology"/>
<dbReference type="SUPFAM" id="SSF48264">
    <property type="entry name" value="Cytochrome P450"/>
    <property type="match status" value="1"/>
</dbReference>
<dbReference type="RefSeq" id="WP_380842383.1">
    <property type="nucleotide sequence ID" value="NZ_JBHSFP010000014.1"/>
</dbReference>
<reference evidence="4" key="1">
    <citation type="journal article" date="2019" name="Int. J. Syst. Evol. Microbiol.">
        <title>The Global Catalogue of Microorganisms (GCM) 10K type strain sequencing project: providing services to taxonomists for standard genome sequencing and annotation.</title>
        <authorList>
            <consortium name="The Broad Institute Genomics Platform"/>
            <consortium name="The Broad Institute Genome Sequencing Center for Infectious Disease"/>
            <person name="Wu L."/>
            <person name="Ma J."/>
        </authorList>
    </citation>
    <scope>NUCLEOTIDE SEQUENCE [LARGE SCALE GENOMIC DNA]</scope>
    <source>
        <strain evidence="4">CGMCC 4.7132</strain>
    </source>
</reference>
<dbReference type="CDD" id="cd11031">
    <property type="entry name" value="Cyp158A-like"/>
    <property type="match status" value="1"/>
</dbReference>
<comment type="similarity">
    <text evidence="1 2">Belongs to the cytochrome P450 family.</text>
</comment>
<accession>A0ABV9CK30</accession>
<keyword evidence="2" id="KW-0349">Heme</keyword>
<evidence type="ECO:0000313" key="3">
    <source>
        <dbReference type="EMBL" id="MFC4533197.1"/>
    </source>
</evidence>
<dbReference type="PRINTS" id="PR00359">
    <property type="entry name" value="BP450"/>
</dbReference>
<dbReference type="InterPro" id="IPR002397">
    <property type="entry name" value="Cyt_P450_B"/>
</dbReference>
<dbReference type="Pfam" id="PF00067">
    <property type="entry name" value="p450"/>
    <property type="match status" value="1"/>
</dbReference>
<dbReference type="Proteomes" id="UP001596004">
    <property type="component" value="Unassembled WGS sequence"/>
</dbReference>